<organism evidence="1 2">
    <name type="scientific">Bythopirellula goksoeyrii</name>
    <dbReference type="NCBI Taxonomy" id="1400387"/>
    <lineage>
        <taxon>Bacteria</taxon>
        <taxon>Pseudomonadati</taxon>
        <taxon>Planctomycetota</taxon>
        <taxon>Planctomycetia</taxon>
        <taxon>Pirellulales</taxon>
        <taxon>Lacipirellulaceae</taxon>
        <taxon>Bythopirellula</taxon>
    </lineage>
</organism>
<evidence type="ECO:0000313" key="2">
    <source>
        <dbReference type="Proteomes" id="UP000323917"/>
    </source>
</evidence>
<name>A0A5B9QFY0_9BACT</name>
<protein>
    <submittedName>
        <fullName evidence="1">Uncharacterized protein</fullName>
    </submittedName>
</protein>
<reference evidence="1 2" key="1">
    <citation type="submission" date="2019-08" db="EMBL/GenBank/DDBJ databases">
        <title>Deep-cultivation of Planctomycetes and their phenomic and genomic characterization uncovers novel biology.</title>
        <authorList>
            <person name="Wiegand S."/>
            <person name="Jogler M."/>
            <person name="Boedeker C."/>
            <person name="Pinto D."/>
            <person name="Vollmers J."/>
            <person name="Rivas-Marin E."/>
            <person name="Kohn T."/>
            <person name="Peeters S.H."/>
            <person name="Heuer A."/>
            <person name="Rast P."/>
            <person name="Oberbeckmann S."/>
            <person name="Bunk B."/>
            <person name="Jeske O."/>
            <person name="Meyerdierks A."/>
            <person name="Storesund J.E."/>
            <person name="Kallscheuer N."/>
            <person name="Luecker S."/>
            <person name="Lage O.M."/>
            <person name="Pohl T."/>
            <person name="Merkel B.J."/>
            <person name="Hornburger P."/>
            <person name="Mueller R.-W."/>
            <person name="Bruemmer F."/>
            <person name="Labrenz M."/>
            <person name="Spormann A.M."/>
            <person name="Op den Camp H."/>
            <person name="Overmann J."/>
            <person name="Amann R."/>
            <person name="Jetten M.S.M."/>
            <person name="Mascher T."/>
            <person name="Medema M.H."/>
            <person name="Devos D.P."/>
            <person name="Kaster A.-K."/>
            <person name="Ovreas L."/>
            <person name="Rohde M."/>
            <person name="Galperin M.Y."/>
            <person name="Jogler C."/>
        </authorList>
    </citation>
    <scope>NUCLEOTIDE SEQUENCE [LARGE SCALE GENOMIC DNA]</scope>
    <source>
        <strain evidence="1 2">Pr1d</strain>
    </source>
</reference>
<dbReference type="RefSeq" id="WP_148075117.1">
    <property type="nucleotide sequence ID" value="NZ_CP042913.1"/>
</dbReference>
<dbReference type="KEGG" id="bgok:Pr1d_41450"/>
<dbReference type="OrthoDB" id="9794662at2"/>
<evidence type="ECO:0000313" key="1">
    <source>
        <dbReference type="EMBL" id="QEG36809.1"/>
    </source>
</evidence>
<dbReference type="Proteomes" id="UP000323917">
    <property type="component" value="Chromosome"/>
</dbReference>
<accession>A0A5B9QFY0</accession>
<keyword evidence="2" id="KW-1185">Reference proteome</keyword>
<proteinExistence type="predicted"/>
<gene>
    <name evidence="1" type="ORF">Pr1d_41450</name>
</gene>
<dbReference type="EMBL" id="CP042913">
    <property type="protein sequence ID" value="QEG36809.1"/>
    <property type="molecule type" value="Genomic_DNA"/>
</dbReference>
<dbReference type="AlphaFoldDB" id="A0A5B9QFY0"/>
<sequence>MSRTRPFTESIKERAKKSRGYGAALIAEASELYLGGEIDAAKMMLRDYINATVGFQELGEEIGKNPKSIMRMLSLKGNPTAKNFTALLASLQKHEGIHLKVRSAG</sequence>